<accession>A0A956N9Z9</accession>
<gene>
    <name evidence="3" type="ORF">KDA27_01770</name>
</gene>
<reference evidence="3" key="2">
    <citation type="journal article" date="2021" name="Microbiome">
        <title>Successional dynamics and alternative stable states in a saline activated sludge microbial community over 9 years.</title>
        <authorList>
            <person name="Wang Y."/>
            <person name="Ye J."/>
            <person name="Ju F."/>
            <person name="Liu L."/>
            <person name="Boyd J.A."/>
            <person name="Deng Y."/>
            <person name="Parks D.H."/>
            <person name="Jiang X."/>
            <person name="Yin X."/>
            <person name="Woodcroft B.J."/>
            <person name="Tyson G.W."/>
            <person name="Hugenholtz P."/>
            <person name="Polz M.F."/>
            <person name="Zhang T."/>
        </authorList>
    </citation>
    <scope>NUCLEOTIDE SEQUENCE</scope>
    <source>
        <strain evidence="3">HKST-UBA02</strain>
    </source>
</reference>
<dbReference type="EMBL" id="JAGQHS010000004">
    <property type="protein sequence ID" value="MCA9754501.1"/>
    <property type="molecule type" value="Genomic_DNA"/>
</dbReference>
<comment type="caution">
    <text evidence="3">The sequence shown here is derived from an EMBL/GenBank/DDBJ whole genome shotgun (WGS) entry which is preliminary data.</text>
</comment>
<evidence type="ECO:0000256" key="1">
    <source>
        <dbReference type="SAM" id="MobiDB-lite"/>
    </source>
</evidence>
<sequence>MGMHQLVMEFAAVVALAAAGLVGLVGVWQGATIYTIAFRIMISGGVVFFFALIGGHVLGRSILEDIAREEMERKEQEAEEKARQEAAQGASPAGEGAMGAMAELLGVAPASSDTEGSSSQAA</sequence>
<feature type="region of interest" description="Disordered" evidence="1">
    <location>
        <begin position="70"/>
        <end position="95"/>
    </location>
</feature>
<keyword evidence="2" id="KW-0812">Transmembrane</keyword>
<feature type="transmembrane region" description="Helical" evidence="2">
    <location>
        <begin position="36"/>
        <end position="58"/>
    </location>
</feature>
<keyword evidence="2" id="KW-1133">Transmembrane helix</keyword>
<organism evidence="3 4">
    <name type="scientific">Eiseniibacteriota bacterium</name>
    <dbReference type="NCBI Taxonomy" id="2212470"/>
    <lineage>
        <taxon>Bacteria</taxon>
        <taxon>Candidatus Eiseniibacteriota</taxon>
    </lineage>
</organism>
<evidence type="ECO:0000313" key="4">
    <source>
        <dbReference type="Proteomes" id="UP000739538"/>
    </source>
</evidence>
<keyword evidence="2" id="KW-0472">Membrane</keyword>
<protein>
    <submittedName>
        <fullName evidence="3">Uncharacterized protein</fullName>
    </submittedName>
</protein>
<dbReference type="Proteomes" id="UP000739538">
    <property type="component" value="Unassembled WGS sequence"/>
</dbReference>
<name>A0A956N9Z9_UNCEI</name>
<feature type="compositionally biased region" description="Low complexity" evidence="1">
    <location>
        <begin position="85"/>
        <end position="95"/>
    </location>
</feature>
<evidence type="ECO:0000256" key="2">
    <source>
        <dbReference type="SAM" id="Phobius"/>
    </source>
</evidence>
<dbReference type="AlphaFoldDB" id="A0A956N9Z9"/>
<reference evidence="3" key="1">
    <citation type="submission" date="2020-04" db="EMBL/GenBank/DDBJ databases">
        <authorList>
            <person name="Zhang T."/>
        </authorList>
    </citation>
    <scope>NUCLEOTIDE SEQUENCE</scope>
    <source>
        <strain evidence="3">HKST-UBA02</strain>
    </source>
</reference>
<feature type="compositionally biased region" description="Basic and acidic residues" evidence="1">
    <location>
        <begin position="70"/>
        <end position="84"/>
    </location>
</feature>
<evidence type="ECO:0000313" key="3">
    <source>
        <dbReference type="EMBL" id="MCA9754501.1"/>
    </source>
</evidence>
<proteinExistence type="predicted"/>